<organism evidence="3 4">
    <name type="scientific">Prauserella marina</name>
    <dbReference type="NCBI Taxonomy" id="530584"/>
    <lineage>
        <taxon>Bacteria</taxon>
        <taxon>Bacillati</taxon>
        <taxon>Actinomycetota</taxon>
        <taxon>Actinomycetes</taxon>
        <taxon>Pseudonocardiales</taxon>
        <taxon>Pseudonocardiaceae</taxon>
        <taxon>Prauserella</taxon>
    </lineage>
</organism>
<feature type="domain" description="Activator of Hsp90 ATPase homologue 1/2-like C-terminal" evidence="2">
    <location>
        <begin position="22"/>
        <end position="136"/>
    </location>
</feature>
<evidence type="ECO:0000256" key="1">
    <source>
        <dbReference type="ARBA" id="ARBA00006817"/>
    </source>
</evidence>
<dbReference type="OrthoDB" id="9806976at2"/>
<dbReference type="STRING" id="530584.SAMN05421630_112201"/>
<dbReference type="KEGG" id="pmad:BAY61_21470"/>
<dbReference type="InterPro" id="IPR023393">
    <property type="entry name" value="START-like_dom_sf"/>
</dbReference>
<evidence type="ECO:0000313" key="4">
    <source>
        <dbReference type="Proteomes" id="UP000199494"/>
    </source>
</evidence>
<accession>A0A222VTS1</accession>
<dbReference type="RefSeq" id="WP_091809823.1">
    <property type="nucleotide sequence ID" value="NZ_CP016353.1"/>
</dbReference>
<gene>
    <name evidence="3" type="ORF">SAMN05421630_112201</name>
</gene>
<reference evidence="3 4" key="1">
    <citation type="submission" date="2016-10" db="EMBL/GenBank/DDBJ databases">
        <authorList>
            <person name="de Groot N.N."/>
        </authorList>
    </citation>
    <scope>NUCLEOTIDE SEQUENCE [LARGE SCALE GENOMIC DNA]</scope>
    <source>
        <strain evidence="3 4">CGMCC 4.5506</strain>
    </source>
</reference>
<dbReference type="EMBL" id="FMZE01000012">
    <property type="protein sequence ID" value="SDD80036.1"/>
    <property type="molecule type" value="Genomic_DNA"/>
</dbReference>
<name>A0A222VTS1_9PSEU</name>
<protein>
    <submittedName>
        <fullName evidence="3">Uncharacterized conserved protein YndB, AHSA1/START domain</fullName>
    </submittedName>
</protein>
<keyword evidence="4" id="KW-1185">Reference proteome</keyword>
<proteinExistence type="inferred from homology"/>
<comment type="similarity">
    <text evidence="1">Belongs to the AHA1 family.</text>
</comment>
<dbReference type="SUPFAM" id="SSF55961">
    <property type="entry name" value="Bet v1-like"/>
    <property type="match status" value="1"/>
</dbReference>
<dbReference type="Gene3D" id="3.30.530.20">
    <property type="match status" value="1"/>
</dbReference>
<dbReference type="Pfam" id="PF08327">
    <property type="entry name" value="AHSA1"/>
    <property type="match status" value="1"/>
</dbReference>
<dbReference type="AlphaFoldDB" id="A0A222VTS1"/>
<dbReference type="Proteomes" id="UP000199494">
    <property type="component" value="Unassembled WGS sequence"/>
</dbReference>
<evidence type="ECO:0000259" key="2">
    <source>
        <dbReference type="Pfam" id="PF08327"/>
    </source>
</evidence>
<evidence type="ECO:0000313" key="3">
    <source>
        <dbReference type="EMBL" id="SDD80036.1"/>
    </source>
</evidence>
<sequence length="143" mass="16104">MNNALHKAGEHWELRFERNFAHPPSTVWRAITEPEQLSQWYPFAAVEWNFTVGGTLLFRDDEGTEVRAEVTEIDPPKAFAFEEFDEETGVHLLRFELTGTAEGCVLRFTHSFADSTWAAQTETGWLACLDVLDRVVSGAAAEG</sequence>
<dbReference type="InterPro" id="IPR013538">
    <property type="entry name" value="ASHA1/2-like_C"/>
</dbReference>